<dbReference type="Proteomes" id="UP000051952">
    <property type="component" value="Unassembled WGS sequence"/>
</dbReference>
<evidence type="ECO:0000256" key="1">
    <source>
        <dbReference type="SAM" id="MobiDB-lite"/>
    </source>
</evidence>
<feature type="compositionally biased region" description="Low complexity" evidence="1">
    <location>
        <begin position="79"/>
        <end position="106"/>
    </location>
</feature>
<keyword evidence="3" id="KW-1185">Reference proteome</keyword>
<organism evidence="2 3">
    <name type="scientific">Bodo saltans</name>
    <name type="common">Flagellated protozoan</name>
    <dbReference type="NCBI Taxonomy" id="75058"/>
    <lineage>
        <taxon>Eukaryota</taxon>
        <taxon>Discoba</taxon>
        <taxon>Euglenozoa</taxon>
        <taxon>Kinetoplastea</taxon>
        <taxon>Metakinetoplastina</taxon>
        <taxon>Eubodonida</taxon>
        <taxon>Bodonidae</taxon>
        <taxon>Bodo</taxon>
    </lineage>
</organism>
<accession>A0A0S4IPJ0</accession>
<evidence type="ECO:0000313" key="3">
    <source>
        <dbReference type="Proteomes" id="UP000051952"/>
    </source>
</evidence>
<sequence length="664" mass="71672">MSVAESQRRDSSACEPSHLSHLDSWIKAVRHLSCFPGNNAPRIRRSQPRVLFHLDGASQVPPRSTSSVLARSVSLSSVGGVTDDHNNASPLNATTTTTNASVTTTNGDASHHPQYASPLVPLPLSPLRISRLHHVPHTGRHSYDSPTASNPVTPPGKKTSVVSPNLTVTIPSSSSHTVSPQKVMCPFPACGAMIFPRELETHQRSVHAHRNNSSSSSASPNAQCTHCLTTVFAGSDKEKHESRCLEALVVCPLGCGKRFSRRDITGHLYTSWRTHDPALLERATKGGATTNAEDPMMVVCTLLRTLHDEERAAALRLTLASRAQQTLDWLRDNYPNHRSLLGTFQKTMAAPPVARLHVHQPGGAISPSASSLQPPTLDDIISDVGESSLQLEALDTPHAVPLHYLRGHHGAESQGGMSMTSDLHFEVVSGAPSFAFEDHRCSHARPLSCISRNSMLESGATSHVEFMTTQPGVSEAHGMSSDHIPSSYLRAAEVPPVYHQSSSAFRRRSTMSDSAGTIGFEEEHPPAPSNVPTTTTTTYVIDWLATFREQSEALLDSMIFHEGSVIHLMEVVKAKEDVDDGVIPMLEKNVEESFAQLSHRIGEWRRRFGIDGGSGGGVDNGEADDVTFFFLLTEVAAVVSTTEKLMKSHIAILQPVGGAASTPS</sequence>
<dbReference type="VEuPathDB" id="TriTrypDB:BSAL_58700"/>
<reference evidence="3" key="1">
    <citation type="submission" date="2015-09" db="EMBL/GenBank/DDBJ databases">
        <authorList>
            <consortium name="Pathogen Informatics"/>
        </authorList>
    </citation>
    <scope>NUCLEOTIDE SEQUENCE [LARGE SCALE GENOMIC DNA]</scope>
    <source>
        <strain evidence="3">Lake Konstanz</strain>
    </source>
</reference>
<evidence type="ECO:0000313" key="2">
    <source>
        <dbReference type="EMBL" id="CUF06715.1"/>
    </source>
</evidence>
<dbReference type="InterPro" id="IPR013083">
    <property type="entry name" value="Znf_RING/FYVE/PHD"/>
</dbReference>
<protein>
    <submittedName>
        <fullName evidence="2">Uncharacterized protein</fullName>
    </submittedName>
</protein>
<feature type="region of interest" description="Disordered" evidence="1">
    <location>
        <begin position="136"/>
        <end position="163"/>
    </location>
</feature>
<proteinExistence type="predicted"/>
<feature type="region of interest" description="Disordered" evidence="1">
    <location>
        <begin position="79"/>
        <end position="119"/>
    </location>
</feature>
<dbReference type="AlphaFoldDB" id="A0A0S4IPJ0"/>
<dbReference type="Gene3D" id="3.30.40.10">
    <property type="entry name" value="Zinc/RING finger domain, C3HC4 (zinc finger)"/>
    <property type="match status" value="1"/>
</dbReference>
<gene>
    <name evidence="2" type="ORF">BSAL_58700</name>
</gene>
<dbReference type="EMBL" id="CYKH01000235">
    <property type="protein sequence ID" value="CUF06715.1"/>
    <property type="molecule type" value="Genomic_DNA"/>
</dbReference>
<name>A0A0S4IPJ0_BODSA</name>
<dbReference type="SUPFAM" id="SSF49599">
    <property type="entry name" value="TRAF domain-like"/>
    <property type="match status" value="1"/>
</dbReference>